<dbReference type="EMBL" id="QPJK01000005">
    <property type="protein sequence ID" value="RCW70339.1"/>
    <property type="molecule type" value="Genomic_DNA"/>
</dbReference>
<keyword evidence="1" id="KW-0732">Signal</keyword>
<evidence type="ECO:0000313" key="3">
    <source>
        <dbReference type="Proteomes" id="UP000252884"/>
    </source>
</evidence>
<accession>A0A368XS53</accession>
<feature type="chain" id="PRO_5016925713" description="Beta-barrel assembly machine subunit BamE" evidence="1">
    <location>
        <begin position="33"/>
        <end position="172"/>
    </location>
</feature>
<evidence type="ECO:0008006" key="4">
    <source>
        <dbReference type="Google" id="ProtNLM"/>
    </source>
</evidence>
<gene>
    <name evidence="2" type="ORF">DES41_105281</name>
</gene>
<reference evidence="2 3" key="1">
    <citation type="submission" date="2018-07" db="EMBL/GenBank/DDBJ databases">
        <title>Genomic Encyclopedia of Type Strains, Phase IV (KMG-IV): sequencing the most valuable type-strain genomes for metagenomic binning, comparative biology and taxonomic classification.</title>
        <authorList>
            <person name="Goeker M."/>
        </authorList>
    </citation>
    <scope>NUCLEOTIDE SEQUENCE [LARGE SCALE GENOMIC DNA]</scope>
    <source>
        <strain evidence="2 3">DSM 21634</strain>
    </source>
</reference>
<keyword evidence="3" id="KW-1185">Reference proteome</keyword>
<name>A0A368XS53_9BURK</name>
<comment type="caution">
    <text evidence="2">The sequence shown here is derived from an EMBL/GenBank/DDBJ whole genome shotgun (WGS) entry which is preliminary data.</text>
</comment>
<dbReference type="PROSITE" id="PS51257">
    <property type="entry name" value="PROKAR_LIPOPROTEIN"/>
    <property type="match status" value="1"/>
</dbReference>
<evidence type="ECO:0000313" key="2">
    <source>
        <dbReference type="EMBL" id="RCW70339.1"/>
    </source>
</evidence>
<organism evidence="2 3">
    <name type="scientific">Pseudorhodoferax soli</name>
    <dbReference type="NCBI Taxonomy" id="545864"/>
    <lineage>
        <taxon>Bacteria</taxon>
        <taxon>Pseudomonadati</taxon>
        <taxon>Pseudomonadota</taxon>
        <taxon>Betaproteobacteria</taxon>
        <taxon>Burkholderiales</taxon>
        <taxon>Comamonadaceae</taxon>
    </lineage>
</organism>
<sequence>MKLLRVRRARLFQRLIRAALATGATAALLACAGGVQPGMSRGDVVSRLGSPTRSVALPMGGERLQYSSQPAGQQAVMVDLAPDGRVVQSRQVLNETDLGRIGTAGDWTRADVEREFGPPASVGHVASWNGPILTYRWRGGGVDQVYSVYLDGQGVVRRAHTGMDPAHFRDRR</sequence>
<dbReference type="RefSeq" id="WP_114469287.1">
    <property type="nucleotide sequence ID" value="NZ_QPJK01000005.1"/>
</dbReference>
<protein>
    <recommendedName>
        <fullName evidence="4">Beta-barrel assembly machine subunit BamE</fullName>
    </recommendedName>
</protein>
<dbReference type="AlphaFoldDB" id="A0A368XS53"/>
<feature type="signal peptide" evidence="1">
    <location>
        <begin position="1"/>
        <end position="32"/>
    </location>
</feature>
<dbReference type="Proteomes" id="UP000252884">
    <property type="component" value="Unassembled WGS sequence"/>
</dbReference>
<evidence type="ECO:0000256" key="1">
    <source>
        <dbReference type="SAM" id="SignalP"/>
    </source>
</evidence>
<proteinExistence type="predicted"/>
<dbReference type="OrthoDB" id="8962020at2"/>